<keyword evidence="3" id="KW-1185">Reference proteome</keyword>
<dbReference type="Pfam" id="PF14947">
    <property type="entry name" value="HTH_45"/>
    <property type="match status" value="1"/>
</dbReference>
<evidence type="ECO:0000259" key="1">
    <source>
        <dbReference type="Pfam" id="PF14947"/>
    </source>
</evidence>
<evidence type="ECO:0000313" key="2">
    <source>
        <dbReference type="EMBL" id="TVP39563.1"/>
    </source>
</evidence>
<comment type="caution">
    <text evidence="2">The sequence shown here is derived from an EMBL/GenBank/DDBJ whole genome shotgun (WGS) entry which is preliminary data.</text>
</comment>
<dbReference type="Gene3D" id="1.10.10.10">
    <property type="entry name" value="Winged helix-like DNA-binding domain superfamily/Winged helix DNA-binding domain"/>
    <property type="match status" value="1"/>
</dbReference>
<dbReference type="InterPro" id="IPR038723">
    <property type="entry name" value="ArnR1-like_HTH"/>
</dbReference>
<sequence length="97" mass="11818">MLIKGRERSKTKYRDKCQILYLIVKSCIGKYQTKNKLSYYSSYKRLNEYLADLIRLDLLLFDEKKQRFIATPKGNDFVRKYDNIIEFIPTFKRDYEI</sequence>
<name>A0A557SSH4_9ARCH</name>
<dbReference type="AlphaFoldDB" id="A0A557SSH4"/>
<proteinExistence type="predicted"/>
<dbReference type="EMBL" id="VOAH01000014">
    <property type="protein sequence ID" value="TVP39563.1"/>
    <property type="molecule type" value="Genomic_DNA"/>
</dbReference>
<evidence type="ECO:0000313" key="3">
    <source>
        <dbReference type="Proteomes" id="UP000315289"/>
    </source>
</evidence>
<dbReference type="Proteomes" id="UP000315289">
    <property type="component" value="Unassembled WGS sequence"/>
</dbReference>
<feature type="domain" description="ArnR1-like winged helix-turn-helix" evidence="1">
    <location>
        <begin position="14"/>
        <end position="86"/>
    </location>
</feature>
<dbReference type="RefSeq" id="WP_186434265.1">
    <property type="nucleotide sequence ID" value="NZ_ML675589.1"/>
</dbReference>
<dbReference type="OrthoDB" id="7275at2157"/>
<gene>
    <name evidence="2" type="ORF">NARC_140018</name>
</gene>
<protein>
    <recommendedName>
        <fullName evidence="1">ArnR1-like winged helix-turn-helix domain-containing protein</fullName>
    </recommendedName>
</protein>
<accession>A0A557SSH4</accession>
<organism evidence="2 3">
    <name type="scientific">Candidatus Nitrosocosmicus arcticus</name>
    <dbReference type="NCBI Taxonomy" id="2035267"/>
    <lineage>
        <taxon>Archaea</taxon>
        <taxon>Nitrososphaerota</taxon>
        <taxon>Nitrososphaeria</taxon>
        <taxon>Nitrososphaerales</taxon>
        <taxon>Nitrososphaeraceae</taxon>
        <taxon>Candidatus Nitrosocosmicus</taxon>
    </lineage>
</organism>
<dbReference type="InterPro" id="IPR036388">
    <property type="entry name" value="WH-like_DNA-bd_sf"/>
</dbReference>
<reference evidence="2 3" key="1">
    <citation type="journal article" date="2019" name="Front. Microbiol.">
        <title>Ammonia Oxidation by the Arctic Terrestrial Thaumarchaeote Candidatus Nitrosocosmicus arcticus Is Stimulated by Increasing Temperatures.</title>
        <authorList>
            <person name="Alves R.J.E."/>
            <person name="Kerou M."/>
            <person name="Zappe A."/>
            <person name="Bittner R."/>
            <person name="Abby S.S."/>
            <person name="Schmidt H.A."/>
            <person name="Pfeifer K."/>
            <person name="Schleper C."/>
        </authorList>
    </citation>
    <scope>NUCLEOTIDE SEQUENCE [LARGE SCALE GENOMIC DNA]</scope>
    <source>
        <strain evidence="2 3">Kfb</strain>
    </source>
</reference>